<dbReference type="SUPFAM" id="SSF53098">
    <property type="entry name" value="Ribonuclease H-like"/>
    <property type="match status" value="1"/>
</dbReference>
<evidence type="ECO:0000259" key="9">
    <source>
        <dbReference type="Pfam" id="PF03175"/>
    </source>
</evidence>
<dbReference type="GO" id="GO:0000166">
    <property type="term" value="F:nucleotide binding"/>
    <property type="evidence" value="ECO:0007669"/>
    <property type="project" value="InterPro"/>
</dbReference>
<dbReference type="GO" id="GO:0006260">
    <property type="term" value="P:DNA replication"/>
    <property type="evidence" value="ECO:0007669"/>
    <property type="project" value="UniProtKB-KW"/>
</dbReference>
<dbReference type="InterPro" id="IPR012337">
    <property type="entry name" value="RNaseH-like_sf"/>
</dbReference>
<dbReference type="Pfam" id="PF03175">
    <property type="entry name" value="DNA_pol_B_2"/>
    <property type="match status" value="1"/>
</dbReference>
<accession>A0A514K331</accession>
<evidence type="ECO:0000256" key="4">
    <source>
        <dbReference type="ARBA" id="ARBA00022695"/>
    </source>
</evidence>
<dbReference type="Proteomes" id="UP000320887">
    <property type="component" value="Segment"/>
</dbReference>
<keyword evidence="7" id="KW-0238">DNA-binding</keyword>
<evidence type="ECO:0000256" key="7">
    <source>
        <dbReference type="ARBA" id="ARBA00023125"/>
    </source>
</evidence>
<dbReference type="InterPro" id="IPR036397">
    <property type="entry name" value="RNaseH_sf"/>
</dbReference>
<name>A0A514K331_9VIRU</name>
<evidence type="ECO:0000256" key="1">
    <source>
        <dbReference type="ARBA" id="ARBA00005755"/>
    </source>
</evidence>
<protein>
    <recommendedName>
        <fullName evidence="2">DNA-directed DNA polymerase</fullName>
        <ecNumber evidence="2">2.7.7.7</ecNumber>
    </recommendedName>
</protein>
<dbReference type="EC" id="2.7.7.7" evidence="2"/>
<evidence type="ECO:0000256" key="5">
    <source>
        <dbReference type="ARBA" id="ARBA00022705"/>
    </source>
</evidence>
<evidence type="ECO:0000256" key="2">
    <source>
        <dbReference type="ARBA" id="ARBA00012417"/>
    </source>
</evidence>
<comment type="catalytic activity">
    <reaction evidence="8">
        <text>DNA(n) + a 2'-deoxyribonucleoside 5'-triphosphate = DNA(n+1) + diphosphate</text>
        <dbReference type="Rhea" id="RHEA:22508"/>
        <dbReference type="Rhea" id="RHEA-COMP:17339"/>
        <dbReference type="Rhea" id="RHEA-COMP:17340"/>
        <dbReference type="ChEBI" id="CHEBI:33019"/>
        <dbReference type="ChEBI" id="CHEBI:61560"/>
        <dbReference type="ChEBI" id="CHEBI:173112"/>
        <dbReference type="EC" id="2.7.7.7"/>
    </reaction>
</comment>
<dbReference type="GO" id="GO:0003677">
    <property type="term" value="F:DNA binding"/>
    <property type="evidence" value="ECO:0007669"/>
    <property type="project" value="UniProtKB-KW"/>
</dbReference>
<evidence type="ECO:0000313" key="11">
    <source>
        <dbReference type="Proteomes" id="UP000320887"/>
    </source>
</evidence>
<feature type="domain" description="DNA-directed DNA polymerase family B mitochondria/virus" evidence="9">
    <location>
        <begin position="200"/>
        <end position="438"/>
    </location>
</feature>
<dbReference type="Gene3D" id="3.30.420.10">
    <property type="entry name" value="Ribonuclease H-like superfamily/Ribonuclease H"/>
    <property type="match status" value="1"/>
</dbReference>
<keyword evidence="3" id="KW-0808">Transferase</keyword>
<evidence type="ECO:0000256" key="8">
    <source>
        <dbReference type="ARBA" id="ARBA00049244"/>
    </source>
</evidence>
<reference evidence="10 11" key="1">
    <citation type="submission" date="2019-02" db="EMBL/GenBank/DDBJ databases">
        <title>Spindle-shaped viruses infect a marine ammonia-oxidizing thaumarchaeon.</title>
        <authorList>
            <person name="Kim J.-G."/>
            <person name="Kim S.-J."/>
            <person name="Rhee S.-K."/>
        </authorList>
    </citation>
    <scope>NUCLEOTIDE SEQUENCE [LARGE SCALE GENOMIC DNA]</scope>
    <source>
        <strain evidence="10">NSV4</strain>
    </source>
</reference>
<keyword evidence="5" id="KW-0235">DNA replication</keyword>
<evidence type="ECO:0000313" key="10">
    <source>
        <dbReference type="EMBL" id="QDI74049.1"/>
    </source>
</evidence>
<sequence length="634" mass="74616">MIKLCEGRELPEILQPEKLKEKHKEVFRQLTYNFESASSYQIKPDFLAFDTETYASNGDLMTLCLSTGDHIEFKKGKAEFSDIVQFFKPYFRRKVSIFAWNLGFDATVLLKSLGKEILDFKKSEYEMMFGKYKLRYIPKKSLSLSDGNRHSVTFYDIASLFGKMKLDDAGKKFIGDQKQYLGKYQDKKFPDDILNDPVESEEVIKYCIQDAKLTEKLSYYWIDNFYKAFKIYPKRYHSAGTIAIQYLKTKLPYWNSFFTIPYNVQQLAFLCYFGGRFEVLKRGTFINVFHYDINSAYPYAMSILPDFNKGHWVEVKNLKDFDEKILKYAGFFEIDVKVNENFISPFLYRPIAKSNIYAPKGRFKTFTTNHELEVALKHYDIKLFSLKGWFFVPDESKQWEFNKIIKEMYRQRLNQKDEGQKFVYKVIINSLYGKTAQVKPNPTSFYSPVVCAFITGKCRAMLLDAVKDKKEDVIGFATDAIFSESPLKIPVSKSKELGKYSFEFHRDFTIFMSGVYSFNYFDHKDKKWNRQTQSRGFKITCLKDNGDTYKLDLKDSDITEDREKNKYFIKIKYMLPNTISASISSHKIGIENISKMRNQDKEIDLNGDHKRLWLQPLKRLDDLQKSYCLDVKLL</sequence>
<proteinExistence type="inferred from homology"/>
<evidence type="ECO:0000256" key="3">
    <source>
        <dbReference type="ARBA" id="ARBA00022679"/>
    </source>
</evidence>
<dbReference type="EMBL" id="MK570056">
    <property type="protein sequence ID" value="QDI74049.1"/>
    <property type="molecule type" value="Genomic_DNA"/>
</dbReference>
<dbReference type="GO" id="GO:0003887">
    <property type="term" value="F:DNA-directed DNA polymerase activity"/>
    <property type="evidence" value="ECO:0007669"/>
    <property type="project" value="UniProtKB-KW"/>
</dbReference>
<organism evidence="10 11">
    <name type="scientific">Nitrosopumilus spindle-shaped virus</name>
    <dbReference type="NCBI Taxonomy" id="2508184"/>
    <lineage>
        <taxon>Viruses</taxon>
        <taxon>Viruses incertae sedis</taxon>
        <taxon>Thaspiviridae</taxon>
        <taxon>Nitmarvirus</taxon>
        <taxon>Nitmarvirus maris</taxon>
        <taxon>Nitmarvirus NSV1</taxon>
    </lineage>
</organism>
<dbReference type="InterPro" id="IPR004868">
    <property type="entry name" value="DNA-dir_DNA_pol_B_mt/vir"/>
</dbReference>
<comment type="similarity">
    <text evidence="1">Belongs to the DNA polymerase type-B family.</text>
</comment>
<keyword evidence="4" id="KW-0548">Nucleotidyltransferase</keyword>
<keyword evidence="6" id="KW-0239">DNA-directed DNA polymerase</keyword>
<dbReference type="SUPFAM" id="SSF56672">
    <property type="entry name" value="DNA/RNA polymerases"/>
    <property type="match status" value="1"/>
</dbReference>
<dbReference type="InterPro" id="IPR043502">
    <property type="entry name" value="DNA/RNA_pol_sf"/>
</dbReference>
<evidence type="ECO:0000256" key="6">
    <source>
        <dbReference type="ARBA" id="ARBA00022932"/>
    </source>
</evidence>